<proteinExistence type="evidence at transcript level"/>
<keyword evidence="1" id="KW-0732">Signal</keyword>
<accession>L7LXM6</accession>
<evidence type="ECO:0000256" key="1">
    <source>
        <dbReference type="SAM" id="SignalP"/>
    </source>
</evidence>
<evidence type="ECO:0000313" key="2">
    <source>
        <dbReference type="EMBL" id="JAA56342.1"/>
    </source>
</evidence>
<evidence type="ECO:0008006" key="3">
    <source>
        <dbReference type="Google" id="ProtNLM"/>
    </source>
</evidence>
<feature type="signal peptide" evidence="1">
    <location>
        <begin position="1"/>
        <end position="26"/>
    </location>
</feature>
<name>L7LXM6_RHIPC</name>
<dbReference type="EMBL" id="GACK01008692">
    <property type="protein sequence ID" value="JAA56342.1"/>
    <property type="molecule type" value="mRNA"/>
</dbReference>
<reference evidence="2" key="2">
    <citation type="journal article" date="2015" name="J. Proteomics">
        <title>Sexual differences in the sialomes of the zebra tick, Rhipicephalus pulchellus.</title>
        <authorList>
            <person name="Tan A.W."/>
            <person name="Francischetti I.M."/>
            <person name="Slovak M."/>
            <person name="Kini R.M."/>
            <person name="Ribeiro J.M."/>
        </authorList>
    </citation>
    <scope>NUCLEOTIDE SEQUENCE</scope>
    <source>
        <tissue evidence="2">Salivary gland</tissue>
    </source>
</reference>
<sequence>MHPTLKGCTACRLTPFLLHLPPPANAQDCSYGACAASDSEYYASHTHLYVITLNVTLIVGIRRTTCKLCERRLFFYAELRKMHFSAIAIILTAISPFHRPQESAQGRQHFFSKDFTTILRPWNIENLYLCTKTAPTPLPLCDPILL</sequence>
<protein>
    <recommendedName>
        <fullName evidence="3">Secreted peptide</fullName>
    </recommendedName>
</protein>
<organism evidence="2">
    <name type="scientific">Rhipicephalus pulchellus</name>
    <name type="common">Yellow backed tick</name>
    <name type="synonym">Dermacentor pulchellus</name>
    <dbReference type="NCBI Taxonomy" id="72859"/>
    <lineage>
        <taxon>Eukaryota</taxon>
        <taxon>Metazoa</taxon>
        <taxon>Ecdysozoa</taxon>
        <taxon>Arthropoda</taxon>
        <taxon>Chelicerata</taxon>
        <taxon>Arachnida</taxon>
        <taxon>Acari</taxon>
        <taxon>Parasitiformes</taxon>
        <taxon>Ixodida</taxon>
        <taxon>Ixodoidea</taxon>
        <taxon>Ixodidae</taxon>
        <taxon>Rhipicephalinae</taxon>
        <taxon>Rhipicephalus</taxon>
        <taxon>Rhipicephalus</taxon>
    </lineage>
</organism>
<dbReference type="AlphaFoldDB" id="L7LXM6"/>
<reference evidence="2" key="1">
    <citation type="submission" date="2012-11" db="EMBL/GenBank/DDBJ databases">
        <authorList>
            <person name="Lucero-Rivera Y.E."/>
            <person name="Tovar-Ramirez D."/>
        </authorList>
    </citation>
    <scope>NUCLEOTIDE SEQUENCE</scope>
    <source>
        <tissue evidence="2">Salivary gland</tissue>
    </source>
</reference>
<feature type="chain" id="PRO_5003980489" description="Secreted peptide" evidence="1">
    <location>
        <begin position="27"/>
        <end position="146"/>
    </location>
</feature>